<dbReference type="GO" id="GO:0016810">
    <property type="term" value="F:hydrolase activity, acting on carbon-nitrogen (but not peptide) bonds"/>
    <property type="evidence" value="ECO:0007669"/>
    <property type="project" value="InterPro"/>
</dbReference>
<dbReference type="PANTHER" id="PTHR43135:SF3">
    <property type="entry name" value="ALPHA-D-RIBOSE 1-METHYLPHOSPHONATE 5-TRIPHOSPHATE DIPHOSPHATASE"/>
    <property type="match status" value="1"/>
</dbReference>
<sequence length="394" mass="41025">MLITAGRVLTDSAGCVEDGAVLFRGGTIIAAGRRADVEPQAPPGEARLSFPHSTVLPGLIDAHVHLCFDGGTDPVATLQGQDDEALLREMKRRAEQLLSTGVTTARDLGDRGGLALQLAGAISHGSAVGPRLICAGRPVTTKGGHCWFLGGEVDGEREIRDLIQRNIAAGAKVIKVMATGGGLTKGGPASWASQFTPEELAIVVQEAHRAGLPVAAHGHGADGIAAAVTAGVDTIEHCTWMTRDGFEVREEVLAQIVDKGIFVCPTVSPQWPMLPKIFGPERAEALVAMARRVAESGVRLIAGTDAGVGRAGFDGLVSSLGFHRHLGLPNNRIIEMATVEAAHALGLGDVTGKIAPGYSADLLVVDGDPLADLEALRAVNTVFADGRQYQPSRP</sequence>
<dbReference type="OrthoDB" id="3514520at2"/>
<keyword evidence="3" id="KW-1185">Reference proteome</keyword>
<accession>A0A542UJ03</accession>
<dbReference type="SUPFAM" id="SSF51556">
    <property type="entry name" value="Metallo-dependent hydrolases"/>
    <property type="match status" value="1"/>
</dbReference>
<dbReference type="InterPro" id="IPR032466">
    <property type="entry name" value="Metal_Hydrolase"/>
</dbReference>
<comment type="caution">
    <text evidence="2">The sequence shown here is derived from an EMBL/GenBank/DDBJ whole genome shotgun (WGS) entry which is preliminary data.</text>
</comment>
<evidence type="ECO:0000313" key="2">
    <source>
        <dbReference type="EMBL" id="TQK99054.1"/>
    </source>
</evidence>
<dbReference type="EMBL" id="VFNX01000001">
    <property type="protein sequence ID" value="TQK99054.1"/>
    <property type="molecule type" value="Genomic_DNA"/>
</dbReference>
<gene>
    <name evidence="2" type="ORF">FB563_4108</name>
</gene>
<dbReference type="InterPro" id="IPR011059">
    <property type="entry name" value="Metal-dep_hydrolase_composite"/>
</dbReference>
<reference evidence="2 3" key="1">
    <citation type="submission" date="2019-06" db="EMBL/GenBank/DDBJ databases">
        <title>Sequencing the genomes of 1000 actinobacteria strains.</title>
        <authorList>
            <person name="Klenk H.-P."/>
        </authorList>
    </citation>
    <scope>NUCLEOTIDE SEQUENCE [LARGE SCALE GENOMIC DNA]</scope>
    <source>
        <strain evidence="2 3">DSM 41929</strain>
    </source>
</reference>
<name>A0A542UJ03_9ACTN</name>
<keyword evidence="2" id="KW-0378">Hydrolase</keyword>
<dbReference type="Gene3D" id="2.30.40.10">
    <property type="entry name" value="Urease, subunit C, domain 1"/>
    <property type="match status" value="1"/>
</dbReference>
<dbReference type="CDD" id="cd01299">
    <property type="entry name" value="Met_dep_hydrolase_A"/>
    <property type="match status" value="1"/>
</dbReference>
<dbReference type="InterPro" id="IPR057744">
    <property type="entry name" value="OTAase-like"/>
</dbReference>
<organism evidence="2 3">
    <name type="scientific">Streptomyces puniciscabiei</name>
    <dbReference type="NCBI Taxonomy" id="164348"/>
    <lineage>
        <taxon>Bacteria</taxon>
        <taxon>Bacillati</taxon>
        <taxon>Actinomycetota</taxon>
        <taxon>Actinomycetes</taxon>
        <taxon>Kitasatosporales</taxon>
        <taxon>Streptomycetaceae</taxon>
        <taxon>Streptomyces</taxon>
    </lineage>
</organism>
<dbReference type="PANTHER" id="PTHR43135">
    <property type="entry name" value="ALPHA-D-RIBOSE 1-METHYLPHOSPHONATE 5-TRIPHOSPHATE DIPHOSPHATASE"/>
    <property type="match status" value="1"/>
</dbReference>
<protein>
    <submittedName>
        <fullName evidence="2">Imidazolonepropionase-like amidohydrolase</fullName>
    </submittedName>
</protein>
<proteinExistence type="predicted"/>
<feature type="domain" description="Amidohydrolase-related" evidence="1">
    <location>
        <begin position="54"/>
        <end position="387"/>
    </location>
</feature>
<evidence type="ECO:0000259" key="1">
    <source>
        <dbReference type="Pfam" id="PF01979"/>
    </source>
</evidence>
<dbReference type="Gene3D" id="3.20.20.140">
    <property type="entry name" value="Metal-dependent hydrolases"/>
    <property type="match status" value="1"/>
</dbReference>
<dbReference type="AlphaFoldDB" id="A0A542UJ03"/>
<dbReference type="Pfam" id="PF01979">
    <property type="entry name" value="Amidohydro_1"/>
    <property type="match status" value="1"/>
</dbReference>
<dbReference type="RefSeq" id="WP_055705376.1">
    <property type="nucleotide sequence ID" value="NZ_JBPJFI010000001.1"/>
</dbReference>
<dbReference type="SUPFAM" id="SSF51338">
    <property type="entry name" value="Composite domain of metallo-dependent hydrolases"/>
    <property type="match status" value="2"/>
</dbReference>
<dbReference type="Proteomes" id="UP000318103">
    <property type="component" value="Unassembled WGS sequence"/>
</dbReference>
<dbReference type="InterPro" id="IPR051781">
    <property type="entry name" value="Metallo-dep_Hydrolase"/>
</dbReference>
<dbReference type="InterPro" id="IPR006680">
    <property type="entry name" value="Amidohydro-rel"/>
</dbReference>
<evidence type="ECO:0000313" key="3">
    <source>
        <dbReference type="Proteomes" id="UP000318103"/>
    </source>
</evidence>